<dbReference type="AlphaFoldDB" id="A0A6V8SJE9"/>
<name>A0A6V8SJE9_9CLOT</name>
<evidence type="ECO:0000313" key="1">
    <source>
        <dbReference type="EMBL" id="GFP76876.1"/>
    </source>
</evidence>
<sequence length="132" mass="15765">MIGIKIEKNRTGNLILRAHIKDEFKENSIVKRCLLDSKKLKGKSMYPYVIPLKYLAIIVNNLDKNLLKIHKKSINSFLEFSDEYDECYYYETEANAKYMKKWREVGCPKIYRINIDIDNKCLEKEIAFQRMM</sequence>
<accession>A0A6V8SJE9</accession>
<organism evidence="1 2">
    <name type="scientific">Clostridium fungisolvens</name>
    <dbReference type="NCBI Taxonomy" id="1604897"/>
    <lineage>
        <taxon>Bacteria</taxon>
        <taxon>Bacillati</taxon>
        <taxon>Bacillota</taxon>
        <taxon>Clostridia</taxon>
        <taxon>Eubacteriales</taxon>
        <taxon>Clostridiaceae</taxon>
        <taxon>Clostridium</taxon>
    </lineage>
</organism>
<reference evidence="1 2" key="1">
    <citation type="submission" date="2020-07" db="EMBL/GenBank/DDBJ databases">
        <title>A new beta-1,3-glucan-decomposing anaerobic bacterium isolated from anoxic soil subjected to biological soil disinfestation.</title>
        <authorList>
            <person name="Ueki A."/>
            <person name="Tonouchi A."/>
        </authorList>
    </citation>
    <scope>NUCLEOTIDE SEQUENCE [LARGE SCALE GENOMIC DNA]</scope>
    <source>
        <strain evidence="1 2">TW1</strain>
    </source>
</reference>
<protein>
    <submittedName>
        <fullName evidence="1">Uncharacterized protein</fullName>
    </submittedName>
</protein>
<proteinExistence type="predicted"/>
<comment type="caution">
    <text evidence="1">The sequence shown here is derived from an EMBL/GenBank/DDBJ whole genome shotgun (WGS) entry which is preliminary data.</text>
</comment>
<evidence type="ECO:0000313" key="2">
    <source>
        <dbReference type="Proteomes" id="UP000580568"/>
    </source>
</evidence>
<dbReference type="RefSeq" id="WP_244638168.1">
    <property type="nucleotide sequence ID" value="NZ_BLZR01000001.1"/>
</dbReference>
<keyword evidence="2" id="KW-1185">Reference proteome</keyword>
<dbReference type="EMBL" id="BLZR01000001">
    <property type="protein sequence ID" value="GFP76876.1"/>
    <property type="molecule type" value="Genomic_DNA"/>
</dbReference>
<dbReference type="Proteomes" id="UP000580568">
    <property type="component" value="Unassembled WGS sequence"/>
</dbReference>
<gene>
    <name evidence="1" type="ORF">bsdtw1_02986</name>
</gene>